<comment type="similarity">
    <text evidence="10">Belongs to the ABC transporter superfamily. Drug exporter-1 (DrugE1) (TC 3.A.1.105) family.</text>
</comment>
<dbReference type="Pfam" id="PF00005">
    <property type="entry name" value="ABC_tran"/>
    <property type="match status" value="1"/>
</dbReference>
<keyword evidence="4" id="KW-1003">Cell membrane</keyword>
<dbReference type="GO" id="GO:0016887">
    <property type="term" value="F:ATP hydrolysis activity"/>
    <property type="evidence" value="ECO:0007669"/>
    <property type="project" value="InterPro"/>
</dbReference>
<dbReference type="InterPro" id="IPR005894">
    <property type="entry name" value="DrrA"/>
</dbReference>
<dbReference type="SMART" id="SM00382">
    <property type="entry name" value="AAA"/>
    <property type="match status" value="1"/>
</dbReference>
<evidence type="ECO:0000256" key="9">
    <source>
        <dbReference type="ARBA" id="ARBA00023251"/>
    </source>
</evidence>
<dbReference type="GO" id="GO:0043215">
    <property type="term" value="P:daunorubicin transport"/>
    <property type="evidence" value="ECO:0007669"/>
    <property type="project" value="InterPro"/>
</dbReference>
<dbReference type="InterPro" id="IPR003439">
    <property type="entry name" value="ABC_transporter-like_ATP-bd"/>
</dbReference>
<evidence type="ECO:0000256" key="8">
    <source>
        <dbReference type="ARBA" id="ARBA00023136"/>
    </source>
</evidence>
<protein>
    <recommendedName>
        <fullName evidence="2">ABC-type xenobiotic transporter</fullName>
        <ecNumber evidence="2">7.6.2.2</ecNumber>
    </recommendedName>
</protein>
<dbReference type="Proteomes" id="UP000030760">
    <property type="component" value="Unassembled WGS sequence"/>
</dbReference>
<dbReference type="RefSeq" id="WP_005476199.1">
    <property type="nucleotide sequence ID" value="NZ_KB405058.1"/>
</dbReference>
<evidence type="ECO:0000256" key="3">
    <source>
        <dbReference type="ARBA" id="ARBA00022448"/>
    </source>
</evidence>
<keyword evidence="7" id="KW-1278">Translocase</keyword>
<dbReference type="GO" id="GO:0005886">
    <property type="term" value="C:plasma membrane"/>
    <property type="evidence" value="ECO:0007669"/>
    <property type="project" value="UniProtKB-SubCell"/>
</dbReference>
<dbReference type="PANTHER" id="PTHR42711:SF19">
    <property type="entry name" value="DOXORUBICIN RESISTANCE ATP-BINDING PROTEIN DRRA"/>
    <property type="match status" value="1"/>
</dbReference>
<keyword evidence="5" id="KW-0547">Nucleotide-binding</keyword>
<evidence type="ECO:0000256" key="5">
    <source>
        <dbReference type="ARBA" id="ARBA00022741"/>
    </source>
</evidence>
<keyword evidence="9" id="KW-0046">Antibiotic resistance</keyword>
<evidence type="ECO:0000313" key="13">
    <source>
        <dbReference type="Proteomes" id="UP000030760"/>
    </source>
</evidence>
<sequence length="323" mass="35783">MDSGIRMENLTKSYGSVHALEGVSLDVPTGSVLGLLGPNGAGKTTAVKILTTLARPDDGMAWVGGFDVAREPWQVRRRIGVSGQETAVDPLLTGTQNLEWFGRIGRLSRRQARDRARQLLEIFDLTEVAGRLARTYSGGTRRRLDLAVSLVSRPEILFLDEPTTGLDPRSRTATWDIVRELVDGGTTLLLTTQYLEEADRLADRVAVIDRGRLLAEGTVEELKTRTSDDRIEIVASSLELVPKARTVVSRFSTSPPVVVWSERRIWAMAPHERGLLTRLMRDMDAAGIELDDVELRRPTLDDVFLQLTGRPAEAPRHGEDVVR</sequence>
<dbReference type="Gene3D" id="3.40.50.300">
    <property type="entry name" value="P-loop containing nucleotide triphosphate hydrolases"/>
    <property type="match status" value="1"/>
</dbReference>
<evidence type="ECO:0000256" key="1">
    <source>
        <dbReference type="ARBA" id="ARBA00004413"/>
    </source>
</evidence>
<dbReference type="AlphaFoldDB" id="M3DJM7"/>
<comment type="subcellular location">
    <subcellularLocation>
        <location evidence="1">Cell membrane</location>
        <topology evidence="1">Peripheral membrane protein</topology>
        <orientation evidence="1">Cytoplasmic side</orientation>
    </subcellularLocation>
</comment>
<dbReference type="InterPro" id="IPR050763">
    <property type="entry name" value="ABC_transporter_ATP-binding"/>
</dbReference>
<dbReference type="NCBIfam" id="TIGR01188">
    <property type="entry name" value="drrA"/>
    <property type="match status" value="1"/>
</dbReference>
<dbReference type="InterPro" id="IPR003593">
    <property type="entry name" value="AAA+_ATPase"/>
</dbReference>
<evidence type="ECO:0000256" key="4">
    <source>
        <dbReference type="ARBA" id="ARBA00022475"/>
    </source>
</evidence>
<dbReference type="GO" id="GO:0005524">
    <property type="term" value="F:ATP binding"/>
    <property type="evidence" value="ECO:0007669"/>
    <property type="project" value="UniProtKB-KW"/>
</dbReference>
<dbReference type="GO" id="GO:0008559">
    <property type="term" value="F:ABC-type xenobiotic transporter activity"/>
    <property type="evidence" value="ECO:0007669"/>
    <property type="project" value="UniProtKB-EC"/>
</dbReference>
<feature type="domain" description="ABC transporter" evidence="11">
    <location>
        <begin position="5"/>
        <end position="235"/>
    </location>
</feature>
<evidence type="ECO:0000256" key="10">
    <source>
        <dbReference type="ARBA" id="ARBA00049985"/>
    </source>
</evidence>
<dbReference type="GO" id="GO:0046677">
    <property type="term" value="P:response to antibiotic"/>
    <property type="evidence" value="ECO:0007669"/>
    <property type="project" value="UniProtKB-KW"/>
</dbReference>
<dbReference type="GeneID" id="96268467"/>
<evidence type="ECO:0000256" key="6">
    <source>
        <dbReference type="ARBA" id="ARBA00022840"/>
    </source>
</evidence>
<gene>
    <name evidence="12" type="ORF">SBD_1578</name>
</gene>
<dbReference type="FunFam" id="3.40.50.300:FF:000589">
    <property type="entry name" value="ABC transporter, ATP-binding subunit"/>
    <property type="match status" value="1"/>
</dbReference>
<dbReference type="EMBL" id="KB405058">
    <property type="protein sequence ID" value="EMF57042.1"/>
    <property type="molecule type" value="Genomic_DNA"/>
</dbReference>
<dbReference type="InterPro" id="IPR027417">
    <property type="entry name" value="P-loop_NTPase"/>
</dbReference>
<keyword evidence="3" id="KW-0813">Transport</keyword>
<dbReference type="PANTHER" id="PTHR42711">
    <property type="entry name" value="ABC TRANSPORTER ATP-BINDING PROTEIN"/>
    <property type="match status" value="1"/>
</dbReference>
<evidence type="ECO:0000259" key="11">
    <source>
        <dbReference type="PROSITE" id="PS50893"/>
    </source>
</evidence>
<proteinExistence type="inferred from homology"/>
<accession>M3DJM7</accession>
<evidence type="ECO:0000256" key="7">
    <source>
        <dbReference type="ARBA" id="ARBA00022967"/>
    </source>
</evidence>
<dbReference type="PROSITE" id="PS50893">
    <property type="entry name" value="ABC_TRANSPORTER_2"/>
    <property type="match status" value="1"/>
</dbReference>
<dbReference type="SUPFAM" id="SSF52540">
    <property type="entry name" value="P-loop containing nucleoside triphosphate hydrolases"/>
    <property type="match status" value="1"/>
</dbReference>
<keyword evidence="6" id="KW-0067">ATP-binding</keyword>
<organism evidence="12 13">
    <name type="scientific">Streptomyces bottropensis ATCC 25435</name>
    <dbReference type="NCBI Taxonomy" id="1054862"/>
    <lineage>
        <taxon>Bacteria</taxon>
        <taxon>Bacillati</taxon>
        <taxon>Actinomycetota</taxon>
        <taxon>Actinomycetes</taxon>
        <taxon>Kitasatosporales</taxon>
        <taxon>Streptomycetaceae</taxon>
        <taxon>Streptomyces</taxon>
    </lineage>
</organism>
<name>M3DJM7_9ACTN</name>
<dbReference type="EC" id="7.6.2.2" evidence="2"/>
<keyword evidence="8" id="KW-0472">Membrane</keyword>
<evidence type="ECO:0000313" key="12">
    <source>
        <dbReference type="EMBL" id="EMF57042.1"/>
    </source>
</evidence>
<dbReference type="GO" id="GO:1900753">
    <property type="term" value="P:doxorubicin transport"/>
    <property type="evidence" value="ECO:0007669"/>
    <property type="project" value="InterPro"/>
</dbReference>
<reference evidence="13" key="1">
    <citation type="journal article" date="2013" name="Genome Announc.">
        <title>Draft Genome Sequence of Streptomyces bottropensis ATCC 25435, a Bottromycin-Producing Actinomycete.</title>
        <authorList>
            <person name="Zhang H."/>
            <person name="Zhou W."/>
            <person name="Zhuang Y."/>
            <person name="Liang X."/>
            <person name="Liu T."/>
        </authorList>
    </citation>
    <scope>NUCLEOTIDE SEQUENCE [LARGE SCALE GENOMIC DNA]</scope>
    <source>
        <strain evidence="13">ATCC 25435</strain>
    </source>
</reference>
<evidence type="ECO:0000256" key="2">
    <source>
        <dbReference type="ARBA" id="ARBA00012191"/>
    </source>
</evidence>